<name>A0ABP6TY89_9ACTN</name>
<comment type="caution">
    <text evidence="2">The sequence shown here is derived from an EMBL/GenBank/DDBJ whole genome shotgun (WGS) entry which is preliminary data.</text>
</comment>
<dbReference type="EMBL" id="BAAAXF010000054">
    <property type="protein sequence ID" value="GAA3500343.1"/>
    <property type="molecule type" value="Genomic_DNA"/>
</dbReference>
<accession>A0ABP6TY89</accession>
<evidence type="ECO:0000313" key="2">
    <source>
        <dbReference type="EMBL" id="GAA3500343.1"/>
    </source>
</evidence>
<organism evidence="2 3">
    <name type="scientific">Streptomyces prasinosporus</name>
    <dbReference type="NCBI Taxonomy" id="68256"/>
    <lineage>
        <taxon>Bacteria</taxon>
        <taxon>Bacillati</taxon>
        <taxon>Actinomycetota</taxon>
        <taxon>Actinomycetes</taxon>
        <taxon>Kitasatosporales</taxon>
        <taxon>Streptomycetaceae</taxon>
        <taxon>Streptomyces</taxon>
        <taxon>Streptomyces albogriseolus group</taxon>
    </lineage>
</organism>
<reference evidence="3" key="1">
    <citation type="journal article" date="2019" name="Int. J. Syst. Evol. Microbiol.">
        <title>The Global Catalogue of Microorganisms (GCM) 10K type strain sequencing project: providing services to taxonomists for standard genome sequencing and annotation.</title>
        <authorList>
            <consortium name="The Broad Institute Genomics Platform"/>
            <consortium name="The Broad Institute Genome Sequencing Center for Infectious Disease"/>
            <person name="Wu L."/>
            <person name="Ma J."/>
        </authorList>
    </citation>
    <scope>NUCLEOTIDE SEQUENCE [LARGE SCALE GENOMIC DNA]</scope>
    <source>
        <strain evidence="3">JCM 4816</strain>
    </source>
</reference>
<gene>
    <name evidence="2" type="ORF">GCM10019016_074490</name>
</gene>
<proteinExistence type="predicted"/>
<protein>
    <submittedName>
        <fullName evidence="2">Uncharacterized protein</fullName>
    </submittedName>
</protein>
<feature type="region of interest" description="Disordered" evidence="1">
    <location>
        <begin position="1"/>
        <end position="22"/>
    </location>
</feature>
<evidence type="ECO:0000256" key="1">
    <source>
        <dbReference type="SAM" id="MobiDB-lite"/>
    </source>
</evidence>
<keyword evidence="3" id="KW-1185">Reference proteome</keyword>
<evidence type="ECO:0000313" key="3">
    <source>
        <dbReference type="Proteomes" id="UP001501455"/>
    </source>
</evidence>
<dbReference type="Proteomes" id="UP001501455">
    <property type="component" value="Unassembled WGS sequence"/>
</dbReference>
<sequence>MNTTRMGARGKKRREKGRDAEKATLREGLVTLRPDRWGPFLLRRAGGQLAGRRRSPIGIGRCV</sequence>